<keyword evidence="2" id="KW-1185">Reference proteome</keyword>
<protein>
    <submittedName>
        <fullName evidence="1">Retrovirus-related Pol poly from transposon</fullName>
    </submittedName>
</protein>
<proteinExistence type="predicted"/>
<dbReference type="STRING" id="10195.A0A3M7QZS5"/>
<evidence type="ECO:0000313" key="1">
    <source>
        <dbReference type="EMBL" id="RNA16847.1"/>
    </source>
</evidence>
<dbReference type="CDD" id="cd00303">
    <property type="entry name" value="retropepsin_like"/>
    <property type="match status" value="1"/>
</dbReference>
<name>A0A3M7QZS5_BRAPC</name>
<dbReference type="PANTHER" id="PTHR33198">
    <property type="entry name" value="ANK_REP_REGION DOMAIN-CONTAINING PROTEIN-RELATED"/>
    <property type="match status" value="1"/>
</dbReference>
<dbReference type="EMBL" id="REGN01004609">
    <property type="protein sequence ID" value="RNA16847.1"/>
    <property type="molecule type" value="Genomic_DNA"/>
</dbReference>
<comment type="caution">
    <text evidence="1">The sequence shown here is derived from an EMBL/GenBank/DDBJ whole genome shotgun (WGS) entry which is preliminary data.</text>
</comment>
<gene>
    <name evidence="1" type="ORF">BpHYR1_032657</name>
</gene>
<dbReference type="AlphaFoldDB" id="A0A3M7QZS5"/>
<dbReference type="Proteomes" id="UP000276133">
    <property type="component" value="Unassembled WGS sequence"/>
</dbReference>
<dbReference type="OrthoDB" id="10068383at2759"/>
<organism evidence="1 2">
    <name type="scientific">Brachionus plicatilis</name>
    <name type="common">Marine rotifer</name>
    <name type="synonym">Brachionus muelleri</name>
    <dbReference type="NCBI Taxonomy" id="10195"/>
    <lineage>
        <taxon>Eukaryota</taxon>
        <taxon>Metazoa</taxon>
        <taxon>Spiralia</taxon>
        <taxon>Gnathifera</taxon>
        <taxon>Rotifera</taxon>
        <taxon>Eurotatoria</taxon>
        <taxon>Monogononta</taxon>
        <taxon>Pseudotrocha</taxon>
        <taxon>Ploima</taxon>
        <taxon>Brachionidae</taxon>
        <taxon>Brachionus</taxon>
    </lineage>
</organism>
<sequence length="323" mass="36477">MAHLLAPAPFDVEIDGGRSNATRWTSWIRRFDVFLEASSITDDRPCIATLLHVGGEKIEEIYEAKRNASTLKKDEKYAVVKKMFSDYFSPQKNIDMSTLQFRQTYQRQGEGIDAYSVRLKTLATSCEFGTSTDREIKLQLIQGCLDKRIKLKAAQDNVTLEEISKFAQSLEFSSEAVNINLYKKEQGSSKVEAAYQLKVKSNNKEEIKDGNESVDYDDNYSIFSVKSGGGKCPRIKISVLGSSFDVGVDTQASVNALSRKTYEKMAIRPDLETNDTLVYSFNGSVPLKSMGRFKALIFANKRSVEAEFIVFDRVRDNLLRLNR</sequence>
<accession>A0A3M7QZS5</accession>
<evidence type="ECO:0000313" key="2">
    <source>
        <dbReference type="Proteomes" id="UP000276133"/>
    </source>
</evidence>
<reference evidence="1 2" key="1">
    <citation type="journal article" date="2018" name="Sci. Rep.">
        <title>Genomic signatures of local adaptation to the degree of environmental predictability in rotifers.</title>
        <authorList>
            <person name="Franch-Gras L."/>
            <person name="Hahn C."/>
            <person name="Garcia-Roger E.M."/>
            <person name="Carmona M.J."/>
            <person name="Serra M."/>
            <person name="Gomez A."/>
        </authorList>
    </citation>
    <scope>NUCLEOTIDE SEQUENCE [LARGE SCALE GENOMIC DNA]</scope>
    <source>
        <strain evidence="1">HYR1</strain>
    </source>
</reference>